<evidence type="ECO:0000259" key="2">
    <source>
        <dbReference type="Pfam" id="PF24852"/>
    </source>
</evidence>
<dbReference type="AlphaFoldDB" id="A0A0C3QGK2"/>
<sequence length="253" mass="28316">MPTKRKTSSKGADENSKENASVKRPRTRVADLANEKENSGAKPSAGAKEAPSKTTAKRKNTKPKEDIQPLVMSSVVKNLTALEPSNQVNTVSSAPHPASSNPDQAMAASFPAEAPSKPKKKRKAPPPVEHEGWEDIILEGELEGQVEVYDNCDEIRDKIDELRATPGFKVTPWLRQIGNVNSNSFRRFMAMDGYRSGAGNITYYAAYLYFEKRRIWEGMPKSEDRLWNEENYPEGFELRTPTEYVIVPAEWAD</sequence>
<dbReference type="PANTHER" id="PTHR42339:SF1">
    <property type="entry name" value="HISTONE H1"/>
    <property type="match status" value="1"/>
</dbReference>
<feature type="domain" description="DUF7726" evidence="2">
    <location>
        <begin position="147"/>
        <end position="218"/>
    </location>
</feature>
<dbReference type="HOGENOM" id="CLU_1099174_0_0_1"/>
<organism evidence="3 4">
    <name type="scientific">Tulasnella calospora MUT 4182</name>
    <dbReference type="NCBI Taxonomy" id="1051891"/>
    <lineage>
        <taxon>Eukaryota</taxon>
        <taxon>Fungi</taxon>
        <taxon>Dikarya</taxon>
        <taxon>Basidiomycota</taxon>
        <taxon>Agaricomycotina</taxon>
        <taxon>Agaricomycetes</taxon>
        <taxon>Cantharellales</taxon>
        <taxon>Tulasnellaceae</taxon>
        <taxon>Tulasnella</taxon>
    </lineage>
</organism>
<dbReference type="Pfam" id="PF24852">
    <property type="entry name" value="DUF7726"/>
    <property type="match status" value="1"/>
</dbReference>
<dbReference type="PANTHER" id="PTHR42339">
    <property type="entry name" value="HISTONE H1"/>
    <property type="match status" value="1"/>
</dbReference>
<name>A0A0C3QGK2_9AGAM</name>
<reference evidence="3 4" key="1">
    <citation type="submission" date="2014-04" db="EMBL/GenBank/DDBJ databases">
        <authorList>
            <consortium name="DOE Joint Genome Institute"/>
            <person name="Kuo A."/>
            <person name="Girlanda M."/>
            <person name="Perotto S."/>
            <person name="Kohler A."/>
            <person name="Nagy L.G."/>
            <person name="Floudas D."/>
            <person name="Copeland A."/>
            <person name="Barry K.W."/>
            <person name="Cichocki N."/>
            <person name="Veneault-Fourrey C."/>
            <person name="LaButti K."/>
            <person name="Lindquist E.A."/>
            <person name="Lipzen A."/>
            <person name="Lundell T."/>
            <person name="Morin E."/>
            <person name="Murat C."/>
            <person name="Sun H."/>
            <person name="Tunlid A."/>
            <person name="Henrissat B."/>
            <person name="Grigoriev I.V."/>
            <person name="Hibbett D.S."/>
            <person name="Martin F."/>
            <person name="Nordberg H.P."/>
            <person name="Cantor M.N."/>
            <person name="Hua S.X."/>
        </authorList>
    </citation>
    <scope>NUCLEOTIDE SEQUENCE [LARGE SCALE GENOMIC DNA]</scope>
    <source>
        <strain evidence="3 4">MUT 4182</strain>
    </source>
</reference>
<feature type="region of interest" description="Disordered" evidence="1">
    <location>
        <begin position="88"/>
        <end position="129"/>
    </location>
</feature>
<evidence type="ECO:0000256" key="1">
    <source>
        <dbReference type="SAM" id="MobiDB-lite"/>
    </source>
</evidence>
<dbReference type="OrthoDB" id="2592504at2759"/>
<dbReference type="STRING" id="1051891.A0A0C3QGK2"/>
<evidence type="ECO:0000313" key="4">
    <source>
        <dbReference type="Proteomes" id="UP000054248"/>
    </source>
</evidence>
<feature type="region of interest" description="Disordered" evidence="1">
    <location>
        <begin position="1"/>
        <end position="72"/>
    </location>
</feature>
<proteinExistence type="predicted"/>
<keyword evidence="4" id="KW-1185">Reference proteome</keyword>
<evidence type="ECO:0000313" key="3">
    <source>
        <dbReference type="EMBL" id="KIO30780.1"/>
    </source>
</evidence>
<protein>
    <recommendedName>
        <fullName evidence="2">DUF7726 domain-containing protein</fullName>
    </recommendedName>
</protein>
<dbReference type="InterPro" id="IPR056143">
    <property type="entry name" value="DUF7726"/>
</dbReference>
<feature type="compositionally biased region" description="Basic and acidic residues" evidence="1">
    <location>
        <begin position="11"/>
        <end position="21"/>
    </location>
</feature>
<accession>A0A0C3QGK2</accession>
<reference evidence="4" key="2">
    <citation type="submission" date="2015-01" db="EMBL/GenBank/DDBJ databases">
        <title>Evolutionary Origins and Diversification of the Mycorrhizal Mutualists.</title>
        <authorList>
            <consortium name="DOE Joint Genome Institute"/>
            <consortium name="Mycorrhizal Genomics Consortium"/>
            <person name="Kohler A."/>
            <person name="Kuo A."/>
            <person name="Nagy L.G."/>
            <person name="Floudas D."/>
            <person name="Copeland A."/>
            <person name="Barry K.W."/>
            <person name="Cichocki N."/>
            <person name="Veneault-Fourrey C."/>
            <person name="LaButti K."/>
            <person name="Lindquist E.A."/>
            <person name="Lipzen A."/>
            <person name="Lundell T."/>
            <person name="Morin E."/>
            <person name="Murat C."/>
            <person name="Riley R."/>
            <person name="Ohm R."/>
            <person name="Sun H."/>
            <person name="Tunlid A."/>
            <person name="Henrissat B."/>
            <person name="Grigoriev I.V."/>
            <person name="Hibbett D.S."/>
            <person name="Martin F."/>
        </authorList>
    </citation>
    <scope>NUCLEOTIDE SEQUENCE [LARGE SCALE GENOMIC DNA]</scope>
    <source>
        <strain evidence="4">MUT 4182</strain>
    </source>
</reference>
<dbReference type="EMBL" id="KN822968">
    <property type="protein sequence ID" value="KIO30780.1"/>
    <property type="molecule type" value="Genomic_DNA"/>
</dbReference>
<gene>
    <name evidence="3" type="ORF">M407DRAFT_20105</name>
</gene>
<dbReference type="Proteomes" id="UP000054248">
    <property type="component" value="Unassembled WGS sequence"/>
</dbReference>
<feature type="compositionally biased region" description="Polar residues" evidence="1">
    <location>
        <begin position="88"/>
        <end position="103"/>
    </location>
</feature>